<organism evidence="1 2">
    <name type="scientific">Streptomyces violaceolatus</name>
    <dbReference type="NCBI Taxonomy" id="67378"/>
    <lineage>
        <taxon>Bacteria</taxon>
        <taxon>Bacillati</taxon>
        <taxon>Actinomycetota</taxon>
        <taxon>Actinomycetes</taxon>
        <taxon>Kitasatosporales</taxon>
        <taxon>Streptomycetaceae</taxon>
        <taxon>Streptomyces</taxon>
        <taxon>Streptomyces violaceoruber group</taxon>
    </lineage>
</organism>
<evidence type="ECO:0000313" key="1">
    <source>
        <dbReference type="EMBL" id="GAA2672918.1"/>
    </source>
</evidence>
<accession>A0ABN3SD51</accession>
<keyword evidence="2" id="KW-1185">Reference proteome</keyword>
<proteinExistence type="predicted"/>
<gene>
    <name evidence="1" type="ORF">GCM10010310_13670</name>
</gene>
<comment type="caution">
    <text evidence="1">The sequence shown here is derived from an EMBL/GenBank/DDBJ whole genome shotgun (WGS) entry which is preliminary data.</text>
</comment>
<name>A0ABN3SD51_9ACTN</name>
<dbReference type="EMBL" id="BAAASK010000002">
    <property type="protein sequence ID" value="GAA2672918.1"/>
    <property type="molecule type" value="Genomic_DNA"/>
</dbReference>
<protein>
    <submittedName>
        <fullName evidence="1">Uncharacterized protein</fullName>
    </submittedName>
</protein>
<reference evidence="1 2" key="1">
    <citation type="journal article" date="2019" name="Int. J. Syst. Evol. Microbiol.">
        <title>The Global Catalogue of Microorganisms (GCM) 10K type strain sequencing project: providing services to taxonomists for standard genome sequencing and annotation.</title>
        <authorList>
            <consortium name="The Broad Institute Genomics Platform"/>
            <consortium name="The Broad Institute Genome Sequencing Center for Infectious Disease"/>
            <person name="Wu L."/>
            <person name="Ma J."/>
        </authorList>
    </citation>
    <scope>NUCLEOTIDE SEQUENCE [LARGE SCALE GENOMIC DNA]</scope>
    <source>
        <strain evidence="1 2">JCM 4531</strain>
    </source>
</reference>
<sequence>MNRRAYPYRSAAVGSVTMAEWSLKSEDGEAVPLPAFIPDWDFQTDLSLETEVKVDLDSVRASAGLPYEAELALSAIWSSTGSGLRRLAHRITLHGGGTRSAQLSFTVIGRDSGGRLSVDTQLVLAKALDNPDPTGPRRAGSVLWQHRAGVRLQGDASQFPMAVVDFKSAGYPENAPWYLDVGSNLEAATMGAVVLLVNSGTPVVLNALRRAEKASYAERLIQSAVRQDVVRLMIERAVSDEELTDSSRFEPDTLGHTLLGLLRTFLPGTSLTSLRMTRRTDPALFSAKIQHAVGLFSKET</sequence>
<evidence type="ECO:0000313" key="2">
    <source>
        <dbReference type="Proteomes" id="UP001499989"/>
    </source>
</evidence>
<dbReference type="Proteomes" id="UP001499989">
    <property type="component" value="Unassembled WGS sequence"/>
</dbReference>
<dbReference type="RefSeq" id="WP_344571588.1">
    <property type="nucleotide sequence ID" value="NZ_BAAASK010000002.1"/>
</dbReference>